<reference evidence="2 3" key="1">
    <citation type="submission" date="2023-01" db="EMBL/GenBank/DDBJ databases">
        <title>Cultivation and genomic characterization of new, ubiquitous marine nitrite-oxidizing bacteria from the Nitrospirales.</title>
        <authorList>
            <person name="Mueller A.J."/>
            <person name="Daebeler A."/>
            <person name="Herbold C.W."/>
            <person name="Kirkegaard R.H."/>
            <person name="Daims H."/>
        </authorList>
    </citation>
    <scope>NUCLEOTIDE SEQUENCE [LARGE SCALE GENOMIC DNA]</scope>
    <source>
        <strain evidence="2 3">DK</strain>
    </source>
</reference>
<evidence type="ECO:0000313" key="2">
    <source>
        <dbReference type="EMBL" id="WNM61710.1"/>
    </source>
</evidence>
<dbReference type="RefSeq" id="WP_312744194.1">
    <property type="nucleotide sequence ID" value="NZ_CP116968.1"/>
</dbReference>
<dbReference type="AlphaFoldDB" id="A0AA96JW27"/>
<keyword evidence="1" id="KW-1133">Transmembrane helix</keyword>
<accession>A0AA96JW27</accession>
<proteinExistence type="predicted"/>
<dbReference type="Proteomes" id="UP001302494">
    <property type="component" value="Chromosome"/>
</dbReference>
<keyword evidence="1" id="KW-0812">Transmembrane</keyword>
<dbReference type="SUPFAM" id="SSF53955">
    <property type="entry name" value="Lysozyme-like"/>
    <property type="match status" value="1"/>
</dbReference>
<dbReference type="KEGG" id="nneo:PQG83_18485"/>
<sequence length="260" mass="29548">MLRAVMRGVLATHPIVRVVVIPTLLFLLWLGINWAFHTFQKPTEIFFPLDQSLNKSPVQTWKEYESLFREHATAVITPEFLAALAQVEGGGNPVARTYWRWQLTWNPLELFKPASSAVGMYQITDGTFSEAKRYCIHDHEVVEDGPWHDWRSCWFNSLYTRILPSHAIELTAALLDRQVSQTLGPKRIGKVTLQRKQNLAAVIHLCGAGAGRAYAARGLKLSRNQRCGDHHVSDYLTRINELKFEFAKPAAGDKTIRQGR</sequence>
<dbReference type="InterPro" id="IPR023346">
    <property type="entry name" value="Lysozyme-like_dom_sf"/>
</dbReference>
<keyword evidence="3" id="KW-1185">Reference proteome</keyword>
<dbReference type="EMBL" id="CP116968">
    <property type="protein sequence ID" value="WNM61710.1"/>
    <property type="molecule type" value="Genomic_DNA"/>
</dbReference>
<protein>
    <submittedName>
        <fullName evidence="2">Transglycosylase SLT domain-containing protein</fullName>
    </submittedName>
</protein>
<keyword evidence="1" id="KW-0472">Membrane</keyword>
<feature type="transmembrane region" description="Helical" evidence="1">
    <location>
        <begin position="15"/>
        <end position="36"/>
    </location>
</feature>
<evidence type="ECO:0000313" key="3">
    <source>
        <dbReference type="Proteomes" id="UP001302494"/>
    </source>
</evidence>
<evidence type="ECO:0000256" key="1">
    <source>
        <dbReference type="SAM" id="Phobius"/>
    </source>
</evidence>
<gene>
    <name evidence="2" type="ORF">PQG83_18485</name>
</gene>
<name>A0AA96JW27_9BACT</name>
<dbReference type="Gene3D" id="1.10.530.10">
    <property type="match status" value="1"/>
</dbReference>
<organism evidence="2 3">
    <name type="scientific">Candidatus Nitrospira neomarina</name>
    <dbReference type="NCBI Taxonomy" id="3020899"/>
    <lineage>
        <taxon>Bacteria</taxon>
        <taxon>Pseudomonadati</taxon>
        <taxon>Nitrospirota</taxon>
        <taxon>Nitrospiria</taxon>
        <taxon>Nitrospirales</taxon>
        <taxon>Nitrospiraceae</taxon>
        <taxon>Nitrospira</taxon>
    </lineage>
</organism>